<protein>
    <submittedName>
        <fullName evidence="1">Uncharacterized protein</fullName>
    </submittedName>
</protein>
<dbReference type="EMBL" id="JAYMYQ010000003">
    <property type="protein sequence ID" value="KAK7345411.1"/>
    <property type="molecule type" value="Genomic_DNA"/>
</dbReference>
<proteinExistence type="predicted"/>
<organism evidence="1 2">
    <name type="scientific">Canavalia gladiata</name>
    <name type="common">Sword bean</name>
    <name type="synonym">Dolichos gladiatus</name>
    <dbReference type="NCBI Taxonomy" id="3824"/>
    <lineage>
        <taxon>Eukaryota</taxon>
        <taxon>Viridiplantae</taxon>
        <taxon>Streptophyta</taxon>
        <taxon>Embryophyta</taxon>
        <taxon>Tracheophyta</taxon>
        <taxon>Spermatophyta</taxon>
        <taxon>Magnoliopsida</taxon>
        <taxon>eudicotyledons</taxon>
        <taxon>Gunneridae</taxon>
        <taxon>Pentapetalae</taxon>
        <taxon>rosids</taxon>
        <taxon>fabids</taxon>
        <taxon>Fabales</taxon>
        <taxon>Fabaceae</taxon>
        <taxon>Papilionoideae</taxon>
        <taxon>50 kb inversion clade</taxon>
        <taxon>NPAAA clade</taxon>
        <taxon>indigoferoid/millettioid clade</taxon>
        <taxon>Phaseoleae</taxon>
        <taxon>Canavalia</taxon>
    </lineage>
</organism>
<gene>
    <name evidence="1" type="ORF">VNO77_16015</name>
</gene>
<dbReference type="AlphaFoldDB" id="A0AAN9QSR4"/>
<comment type="caution">
    <text evidence="1">The sequence shown here is derived from an EMBL/GenBank/DDBJ whole genome shotgun (WGS) entry which is preliminary data.</text>
</comment>
<keyword evidence="2" id="KW-1185">Reference proteome</keyword>
<reference evidence="1 2" key="1">
    <citation type="submission" date="2024-01" db="EMBL/GenBank/DDBJ databases">
        <title>The genomes of 5 underutilized Papilionoideae crops provide insights into root nodulation and disease resistanc.</title>
        <authorList>
            <person name="Jiang F."/>
        </authorList>
    </citation>
    <scope>NUCLEOTIDE SEQUENCE [LARGE SCALE GENOMIC DNA]</scope>
    <source>
        <strain evidence="1">LVBAO_FW01</strain>
        <tissue evidence="1">Leaves</tissue>
    </source>
</reference>
<evidence type="ECO:0000313" key="2">
    <source>
        <dbReference type="Proteomes" id="UP001367508"/>
    </source>
</evidence>
<dbReference type="Proteomes" id="UP001367508">
    <property type="component" value="Unassembled WGS sequence"/>
</dbReference>
<sequence>MTHQLGCSKKIAKRKSDSHLYADVKGEGFVEVDYTLKSNRLPLSTGNSVGNVSEYSGRQKVDAQWHLLDLELEQALGEVEFKEGIP</sequence>
<accession>A0AAN9QSR4</accession>
<name>A0AAN9QSR4_CANGL</name>
<evidence type="ECO:0000313" key="1">
    <source>
        <dbReference type="EMBL" id="KAK7345411.1"/>
    </source>
</evidence>